<accession>A0A895YL42</accession>
<dbReference type="GO" id="GO:0016746">
    <property type="term" value="F:acyltransferase activity"/>
    <property type="evidence" value="ECO:0007669"/>
    <property type="project" value="UniProtKB-KW"/>
</dbReference>
<dbReference type="Gene3D" id="3.40.47.10">
    <property type="match status" value="2"/>
</dbReference>
<dbReference type="Gene3D" id="1.20.910.10">
    <property type="entry name" value="Heme oxygenase-like"/>
    <property type="match status" value="1"/>
</dbReference>
<dbReference type="GO" id="GO:0044550">
    <property type="term" value="P:secondary metabolite biosynthetic process"/>
    <property type="evidence" value="ECO:0007669"/>
    <property type="project" value="TreeGrafter"/>
</dbReference>
<dbReference type="InterPro" id="IPR016084">
    <property type="entry name" value="Haem_Oase-like_multi-hlx"/>
</dbReference>
<evidence type="ECO:0000259" key="3">
    <source>
        <dbReference type="Pfam" id="PF08541"/>
    </source>
</evidence>
<dbReference type="Pfam" id="PF14518">
    <property type="entry name" value="Haem_oxygenas_2"/>
    <property type="match status" value="1"/>
</dbReference>
<keyword evidence="2" id="KW-0012">Acyltransferase</keyword>
<dbReference type="SUPFAM" id="SSF48613">
    <property type="entry name" value="Heme oxygenase-like"/>
    <property type="match status" value="1"/>
</dbReference>
<evidence type="ECO:0000313" key="5">
    <source>
        <dbReference type="Proteomes" id="UP000662857"/>
    </source>
</evidence>
<dbReference type="PANTHER" id="PTHR34069">
    <property type="entry name" value="3-OXOACYL-[ACYL-CARRIER-PROTEIN] SYNTHASE 3"/>
    <property type="match status" value="1"/>
</dbReference>
<dbReference type="Proteomes" id="UP000662857">
    <property type="component" value="Chromosome"/>
</dbReference>
<evidence type="ECO:0000256" key="2">
    <source>
        <dbReference type="ARBA" id="ARBA00023315"/>
    </source>
</evidence>
<feature type="domain" description="Beta-ketoacyl-[acyl-carrier-protein] synthase III C-terminal" evidence="3">
    <location>
        <begin position="278"/>
        <end position="352"/>
    </location>
</feature>
<dbReference type="InterPro" id="IPR013747">
    <property type="entry name" value="ACP_syn_III_C"/>
</dbReference>
<dbReference type="PANTHER" id="PTHR34069:SF3">
    <property type="entry name" value="ACYL-COA:ACYL-COA ALKYLTRANSFERASE"/>
    <property type="match status" value="1"/>
</dbReference>
<name>A0A895YL42_9ACTN</name>
<sequence length="623" mass="67570">MTDAYLTGAGSFLPGEPLDNDEIVRRLGAPASGAAAAVRDRVLAMNGIRTRHYALDARGTPYLLNEQLAAEAVQRAIKERGLDVEQIGMLAAATTQGDLLVPGFGSMVHGRLGGGPLEVLSAGGVCASSVAALAGAVRGVRLGEHPAAVAVGSELPSRSLRQPRYGDRPSFDVEFLRWTLSDGAGAVVVEPEPRPDGLSLRVDWTHLVSYAHQHPACMVAGASAGGRLDAGQTWLDQPTLADAASAGQVRLHQDVRALPGLFQVGLHEFMSLVRSGRLSPAAVDHVLCHYSAEHFRSDIFRLLREADLMIDEQRWFSNLATRGNTGAASIFVALAECWQTGRFKPGDRVLLIVPESGRFSFGFVHLTCVAGADPGQPARSAAPAAPMVEPVGSPLGEPLPDDSSVVRWTVLELAQVWSDFERRLAEVPLVRRIEAGTATVADYRRLLRQLRQQVVEGGRWLARAGSNFSVELFELRSAAIQHAVEEHRDFRMLEEDYVSVGGELADIQSAEKNVGSEALSAFMFQQASQPDPVDLLGAMFVIEGLGAAKATRWAQRLRHQLGLAEQQVRFLSYHGDNDDDHFEHLREVLRSGVVDQPAARRIVRTARVVARLYAWQLAEVDDE</sequence>
<keyword evidence="5" id="KW-1185">Reference proteome</keyword>
<protein>
    <submittedName>
        <fullName evidence="4">Iron-containing redox enzyme family protein</fullName>
    </submittedName>
</protein>
<organism evidence="4 5">
    <name type="scientific">Natronosporangium hydrolyticum</name>
    <dbReference type="NCBI Taxonomy" id="2811111"/>
    <lineage>
        <taxon>Bacteria</taxon>
        <taxon>Bacillati</taxon>
        <taxon>Actinomycetota</taxon>
        <taxon>Actinomycetes</taxon>
        <taxon>Micromonosporales</taxon>
        <taxon>Micromonosporaceae</taxon>
        <taxon>Natronosporangium</taxon>
    </lineage>
</organism>
<keyword evidence="1" id="KW-0808">Transferase</keyword>
<dbReference type="EMBL" id="CP070499">
    <property type="protein sequence ID" value="QSB15386.1"/>
    <property type="molecule type" value="Genomic_DNA"/>
</dbReference>
<dbReference type="KEGG" id="nhy:JQS43_03225"/>
<dbReference type="CDD" id="cd00827">
    <property type="entry name" value="init_cond_enzymes"/>
    <property type="match status" value="1"/>
</dbReference>
<reference evidence="4" key="1">
    <citation type="submission" date="2021-02" db="EMBL/GenBank/DDBJ databases">
        <title>Natrosporangium hydrolyticum gen. nov., sp. nov, a haloalkaliphilic actinobacterium from a soda solonchak soil.</title>
        <authorList>
            <person name="Sorokin D.Y."/>
            <person name="Khijniak T.V."/>
            <person name="Zakharycheva A.P."/>
            <person name="Boueva O.V."/>
            <person name="Ariskina E.V."/>
            <person name="Hahnke R.L."/>
            <person name="Bunk B."/>
            <person name="Sproer C."/>
            <person name="Schumann P."/>
            <person name="Evtushenko L.I."/>
            <person name="Kublanov I.V."/>
        </authorList>
    </citation>
    <scope>NUCLEOTIDE SEQUENCE</scope>
    <source>
        <strain evidence="4">DSM 106523</strain>
    </source>
</reference>
<dbReference type="RefSeq" id="WP_239677567.1">
    <property type="nucleotide sequence ID" value="NZ_CP070499.1"/>
</dbReference>
<dbReference type="SUPFAM" id="SSF53901">
    <property type="entry name" value="Thiolase-like"/>
    <property type="match status" value="2"/>
</dbReference>
<evidence type="ECO:0000313" key="4">
    <source>
        <dbReference type="EMBL" id="QSB15386.1"/>
    </source>
</evidence>
<dbReference type="InterPro" id="IPR016039">
    <property type="entry name" value="Thiolase-like"/>
</dbReference>
<gene>
    <name evidence="4" type="ORF">JQS43_03225</name>
</gene>
<evidence type="ECO:0000256" key="1">
    <source>
        <dbReference type="ARBA" id="ARBA00022679"/>
    </source>
</evidence>
<dbReference type="Pfam" id="PF08541">
    <property type="entry name" value="ACP_syn_III_C"/>
    <property type="match status" value="1"/>
</dbReference>
<dbReference type="AlphaFoldDB" id="A0A895YL42"/>
<proteinExistence type="predicted"/>